<name>A0A8S1WT57_PAROT</name>
<dbReference type="EMBL" id="CAJJDP010000104">
    <property type="protein sequence ID" value="CAD8193254.1"/>
    <property type="molecule type" value="Genomic_DNA"/>
</dbReference>
<dbReference type="AlphaFoldDB" id="A0A8S1WT57"/>
<proteinExistence type="predicted"/>
<gene>
    <name evidence="2" type="ORF">POCTA_138.1.T1040045</name>
</gene>
<keyword evidence="3" id="KW-1185">Reference proteome</keyword>
<sequence length="180" mass="21335">MELNMRVSGRITERMAMVNSGNQTSTLTKENGRMIRHMAITYICMLMELSVKDIGRMMYNGIEIWANGNKYEGSYVFGKKEGQGKYYWPEGNYHQGDWKENNINDHGTYAWSGILQMEGWVIILRRSCSRQIWSLCLGGWKKIRRILGEWQILWRRILLRITWEGEERIMGGWQKDQMVR</sequence>
<dbReference type="Pfam" id="PF02493">
    <property type="entry name" value="MORN"/>
    <property type="match status" value="2"/>
</dbReference>
<reference evidence="2" key="1">
    <citation type="submission" date="2021-01" db="EMBL/GenBank/DDBJ databases">
        <authorList>
            <consortium name="Genoscope - CEA"/>
            <person name="William W."/>
        </authorList>
    </citation>
    <scope>NUCLEOTIDE SEQUENCE</scope>
</reference>
<evidence type="ECO:0000313" key="3">
    <source>
        <dbReference type="Proteomes" id="UP000683925"/>
    </source>
</evidence>
<protein>
    <submittedName>
        <fullName evidence="2">Uncharacterized protein</fullName>
    </submittedName>
</protein>
<comment type="caution">
    <text evidence="2">The sequence shown here is derived from an EMBL/GenBank/DDBJ whole genome shotgun (WGS) entry which is preliminary data.</text>
</comment>
<dbReference type="Proteomes" id="UP000683925">
    <property type="component" value="Unassembled WGS sequence"/>
</dbReference>
<evidence type="ECO:0000313" key="2">
    <source>
        <dbReference type="EMBL" id="CAD8193254.1"/>
    </source>
</evidence>
<evidence type="ECO:0000256" key="1">
    <source>
        <dbReference type="ARBA" id="ARBA00022737"/>
    </source>
</evidence>
<dbReference type="SMART" id="SM00698">
    <property type="entry name" value="MORN"/>
    <property type="match status" value="1"/>
</dbReference>
<dbReference type="PANTHER" id="PTHR23084">
    <property type="entry name" value="PHOSPHATIDYLINOSITOL-4-PHOSPHATE 5-KINASE RELATED"/>
    <property type="match status" value="1"/>
</dbReference>
<dbReference type="PANTHER" id="PTHR23084:SF179">
    <property type="entry name" value="OS10G0565000 PROTEIN"/>
    <property type="match status" value="1"/>
</dbReference>
<accession>A0A8S1WT57</accession>
<dbReference type="InterPro" id="IPR003409">
    <property type="entry name" value="MORN"/>
</dbReference>
<keyword evidence="1" id="KW-0677">Repeat</keyword>
<organism evidence="2 3">
    <name type="scientific">Paramecium octaurelia</name>
    <dbReference type="NCBI Taxonomy" id="43137"/>
    <lineage>
        <taxon>Eukaryota</taxon>
        <taxon>Sar</taxon>
        <taxon>Alveolata</taxon>
        <taxon>Ciliophora</taxon>
        <taxon>Intramacronucleata</taxon>
        <taxon>Oligohymenophorea</taxon>
        <taxon>Peniculida</taxon>
        <taxon>Parameciidae</taxon>
        <taxon>Paramecium</taxon>
    </lineage>
</organism>